<dbReference type="RefSeq" id="WP_046325884.1">
    <property type="nucleotide sequence ID" value="NZ_CP084390.1"/>
</dbReference>
<dbReference type="AlphaFoldDB" id="A0AA47B5N0"/>
<dbReference type="EMBL" id="CP084390">
    <property type="protein sequence ID" value="UZX30569.1"/>
    <property type="molecule type" value="Genomic_DNA"/>
</dbReference>
<geneLocation type="plasmid" evidence="2 3">
    <name>pIBH002-1</name>
</geneLocation>
<feature type="region of interest" description="Disordered" evidence="1">
    <location>
        <begin position="84"/>
        <end position="103"/>
    </location>
</feature>
<evidence type="ECO:0008006" key="4">
    <source>
        <dbReference type="Google" id="ProtNLM"/>
    </source>
</evidence>
<evidence type="ECO:0000256" key="1">
    <source>
        <dbReference type="SAM" id="MobiDB-lite"/>
    </source>
</evidence>
<evidence type="ECO:0000313" key="2">
    <source>
        <dbReference type="EMBL" id="UZX30569.1"/>
    </source>
</evidence>
<reference evidence="2" key="1">
    <citation type="submission" date="2021-09" db="EMBL/GenBank/DDBJ databases">
        <title>Lactobacillus species from Apis mellifera, Switzerland.</title>
        <authorList>
            <person name="Pfister J."/>
            <person name="Brown A."/>
            <person name="Neumann P."/>
            <person name="Collaud A."/>
            <person name="Retschnig G."/>
            <person name="Perreten V."/>
        </authorList>
    </citation>
    <scope>NUCLEOTIDE SEQUENCE</scope>
    <source>
        <strain evidence="2">IBH002</strain>
        <plasmid evidence="2">pIBH002-1</plasmid>
    </source>
</reference>
<organism evidence="2 3">
    <name type="scientific">Lactobacillus helsingborgensis</name>
    <dbReference type="NCBI Taxonomy" id="1218494"/>
    <lineage>
        <taxon>Bacteria</taxon>
        <taxon>Bacillati</taxon>
        <taxon>Bacillota</taxon>
        <taxon>Bacilli</taxon>
        <taxon>Lactobacillales</taxon>
        <taxon>Lactobacillaceae</taxon>
        <taxon>Lactobacillus</taxon>
    </lineage>
</organism>
<keyword evidence="3" id="KW-1185">Reference proteome</keyword>
<proteinExistence type="predicted"/>
<dbReference type="Proteomes" id="UP001164557">
    <property type="component" value="Plasmid pIBH002-1"/>
</dbReference>
<sequence length="253" mass="30591">MNPFYRQRERGIDWKLITYQLSLYNVPPEEVMHKQKQLQMCMESYNLTETDLVEIIVPLLKDDKKINIDLIVNTIARKCRTKKRSNQMKEAIRKSRKSSNNINLSNSEKRLLDKVENTSTSDFLYLLKKRNNKYENLIRLALKHQYKLPDELINILFYDYLKTHKYLRYDIFNKIDDWLDHGVITAKQAIAYSKEVESKKQEINARDVYCRTDKTLESRTDWSKKNNYIYTKDDEAKLKELEEWFKNYEKKYS</sequence>
<protein>
    <recommendedName>
        <fullName evidence="4">DnaD domain-containing protein</fullName>
    </recommendedName>
</protein>
<keyword evidence="2" id="KW-0614">Plasmid</keyword>
<gene>
    <name evidence="2" type="ORF">LDX53_09330</name>
</gene>
<name>A0AA47B5N0_9LACO</name>
<accession>A0AA47B5N0</accession>
<evidence type="ECO:0000313" key="3">
    <source>
        <dbReference type="Proteomes" id="UP001164557"/>
    </source>
</evidence>